<protein>
    <submittedName>
        <fullName evidence="2">Uncharacterized protein</fullName>
    </submittedName>
</protein>
<sequence>MTLLKLGLACILLALGMMLLPPLSAEGVAGVATRSWLALGLLVFCGNYLYYLEEGEKAAKKQEIAEFRARYRAVPFAQRSRARR</sequence>
<reference evidence="2 3" key="1">
    <citation type="submission" date="2009-02" db="EMBL/GenBank/DDBJ databases">
        <title>Sequencing of the draft genome and assembly of Dethiobacter alkaliphilus AHT 1.</title>
        <authorList>
            <consortium name="US DOE Joint Genome Institute (JGI-PGF)"/>
            <person name="Lucas S."/>
            <person name="Copeland A."/>
            <person name="Lapidus A."/>
            <person name="Glavina del Rio T."/>
            <person name="Dalin E."/>
            <person name="Tice H."/>
            <person name="Bruce D."/>
            <person name="Goodwin L."/>
            <person name="Pitluck S."/>
            <person name="Larimer F."/>
            <person name="Land M.L."/>
            <person name="Hauser L."/>
            <person name="Muyzer G."/>
        </authorList>
    </citation>
    <scope>NUCLEOTIDE SEQUENCE [LARGE SCALE GENOMIC DNA]</scope>
    <source>
        <strain evidence="2 3">AHT 1</strain>
    </source>
</reference>
<dbReference type="AlphaFoldDB" id="C0GHC8"/>
<name>C0GHC8_DETAL</name>
<organism evidence="2 3">
    <name type="scientific">Dethiobacter alkaliphilus AHT 1</name>
    <dbReference type="NCBI Taxonomy" id="555088"/>
    <lineage>
        <taxon>Bacteria</taxon>
        <taxon>Bacillati</taxon>
        <taxon>Bacillota</taxon>
        <taxon>Dethiobacteria</taxon>
        <taxon>Dethiobacterales</taxon>
        <taxon>Dethiobacteraceae</taxon>
        <taxon>Dethiobacter</taxon>
    </lineage>
</organism>
<comment type="caution">
    <text evidence="2">The sequence shown here is derived from an EMBL/GenBank/DDBJ whole genome shotgun (WGS) entry which is preliminary data.</text>
</comment>
<keyword evidence="1" id="KW-1133">Transmembrane helix</keyword>
<feature type="transmembrane region" description="Helical" evidence="1">
    <location>
        <begin position="35"/>
        <end position="52"/>
    </location>
</feature>
<dbReference type="RefSeq" id="WP_008516886.1">
    <property type="nucleotide sequence ID" value="NZ_ACJM01000009.1"/>
</dbReference>
<evidence type="ECO:0000256" key="1">
    <source>
        <dbReference type="SAM" id="Phobius"/>
    </source>
</evidence>
<gene>
    <name evidence="2" type="ORF">DealDRAFT_1887</name>
</gene>
<keyword evidence="3" id="KW-1185">Reference proteome</keyword>
<proteinExistence type="predicted"/>
<evidence type="ECO:0000313" key="3">
    <source>
        <dbReference type="Proteomes" id="UP000006443"/>
    </source>
</evidence>
<dbReference type="Proteomes" id="UP000006443">
    <property type="component" value="Unassembled WGS sequence"/>
</dbReference>
<dbReference type="EMBL" id="ACJM01000009">
    <property type="protein sequence ID" value="EEG77134.1"/>
    <property type="molecule type" value="Genomic_DNA"/>
</dbReference>
<keyword evidence="1" id="KW-0812">Transmembrane</keyword>
<accession>C0GHC8</accession>
<keyword evidence="1" id="KW-0472">Membrane</keyword>
<evidence type="ECO:0000313" key="2">
    <source>
        <dbReference type="EMBL" id="EEG77134.1"/>
    </source>
</evidence>